<dbReference type="EMBL" id="VFOQ01000001">
    <property type="protein sequence ID" value="TQL61746.1"/>
    <property type="molecule type" value="Genomic_DNA"/>
</dbReference>
<sequence length="178" mass="19660">MSDIAVRTLSEDQWQDYRQVRLAALAESPEAFVATHAEESGYDEDFWRQRMRRSSRILAEREGTVLGVVSVGSSSEQREDVAELFGLWVAPQHRGSGVAWKLVQAGADQARAEGKAHLVYWVGTDNGRGVAFASSFGFRTTDYRRPMRVVSEEEGAEEMAMVLPLGADPGSVPSPTLR</sequence>
<dbReference type="InterPro" id="IPR000182">
    <property type="entry name" value="GNAT_dom"/>
</dbReference>
<dbReference type="RefSeq" id="WP_141789489.1">
    <property type="nucleotide sequence ID" value="NZ_BAAAKX010000012.1"/>
</dbReference>
<name>A0A542ZN74_9MICO</name>
<evidence type="ECO:0000256" key="1">
    <source>
        <dbReference type="ARBA" id="ARBA00022679"/>
    </source>
</evidence>
<dbReference type="AlphaFoldDB" id="A0A542ZN74"/>
<dbReference type="PANTHER" id="PTHR43877">
    <property type="entry name" value="AMINOALKYLPHOSPHONATE N-ACETYLTRANSFERASE-RELATED-RELATED"/>
    <property type="match status" value="1"/>
</dbReference>
<reference evidence="4 5" key="1">
    <citation type="submission" date="2019-06" db="EMBL/GenBank/DDBJ databases">
        <title>Sequencing the genomes of 1000 actinobacteria strains.</title>
        <authorList>
            <person name="Klenk H.-P."/>
        </authorList>
    </citation>
    <scope>NUCLEOTIDE SEQUENCE [LARGE SCALE GENOMIC DNA]</scope>
    <source>
        <strain evidence="4 5">DSM 18082</strain>
    </source>
</reference>
<comment type="caution">
    <text evidence="4">The sequence shown here is derived from an EMBL/GenBank/DDBJ whole genome shotgun (WGS) entry which is preliminary data.</text>
</comment>
<accession>A0A542ZN74</accession>
<dbReference type="Pfam" id="PF00583">
    <property type="entry name" value="Acetyltransf_1"/>
    <property type="match status" value="1"/>
</dbReference>
<feature type="domain" description="N-acetyltransferase" evidence="3">
    <location>
        <begin position="4"/>
        <end position="164"/>
    </location>
</feature>
<dbReference type="SUPFAM" id="SSF55729">
    <property type="entry name" value="Acyl-CoA N-acyltransferases (Nat)"/>
    <property type="match status" value="1"/>
</dbReference>
<keyword evidence="4" id="KW-0687">Ribonucleoprotein</keyword>
<organism evidence="4 5">
    <name type="scientific">Oryzihumus leptocrescens</name>
    <dbReference type="NCBI Taxonomy" id="297536"/>
    <lineage>
        <taxon>Bacteria</taxon>
        <taxon>Bacillati</taxon>
        <taxon>Actinomycetota</taxon>
        <taxon>Actinomycetes</taxon>
        <taxon>Micrococcales</taxon>
        <taxon>Intrasporangiaceae</taxon>
        <taxon>Oryzihumus</taxon>
    </lineage>
</organism>
<evidence type="ECO:0000313" key="5">
    <source>
        <dbReference type="Proteomes" id="UP000319514"/>
    </source>
</evidence>
<evidence type="ECO:0000259" key="3">
    <source>
        <dbReference type="PROSITE" id="PS51186"/>
    </source>
</evidence>
<dbReference type="CDD" id="cd04301">
    <property type="entry name" value="NAT_SF"/>
    <property type="match status" value="1"/>
</dbReference>
<dbReference type="PANTHER" id="PTHR43877:SF1">
    <property type="entry name" value="ACETYLTRANSFERASE"/>
    <property type="match status" value="1"/>
</dbReference>
<protein>
    <submittedName>
        <fullName evidence="4">Ribosomal protein S18 acetylase RimI-like enzyme</fullName>
    </submittedName>
</protein>
<dbReference type="InterPro" id="IPR050832">
    <property type="entry name" value="Bact_Acetyltransf"/>
</dbReference>
<evidence type="ECO:0000256" key="2">
    <source>
        <dbReference type="ARBA" id="ARBA00023315"/>
    </source>
</evidence>
<dbReference type="PROSITE" id="PS51186">
    <property type="entry name" value="GNAT"/>
    <property type="match status" value="1"/>
</dbReference>
<dbReference type="GO" id="GO:0005840">
    <property type="term" value="C:ribosome"/>
    <property type="evidence" value="ECO:0007669"/>
    <property type="project" value="UniProtKB-KW"/>
</dbReference>
<keyword evidence="1" id="KW-0808">Transferase</keyword>
<dbReference type="Proteomes" id="UP000319514">
    <property type="component" value="Unassembled WGS sequence"/>
</dbReference>
<keyword evidence="2" id="KW-0012">Acyltransferase</keyword>
<dbReference type="GO" id="GO:0016747">
    <property type="term" value="F:acyltransferase activity, transferring groups other than amino-acyl groups"/>
    <property type="evidence" value="ECO:0007669"/>
    <property type="project" value="InterPro"/>
</dbReference>
<dbReference type="OrthoDB" id="9799092at2"/>
<evidence type="ECO:0000313" key="4">
    <source>
        <dbReference type="EMBL" id="TQL61746.1"/>
    </source>
</evidence>
<dbReference type="Gene3D" id="3.40.630.30">
    <property type="match status" value="1"/>
</dbReference>
<dbReference type="InterPro" id="IPR016181">
    <property type="entry name" value="Acyl_CoA_acyltransferase"/>
</dbReference>
<proteinExistence type="predicted"/>
<keyword evidence="4" id="KW-0689">Ribosomal protein</keyword>
<keyword evidence="5" id="KW-1185">Reference proteome</keyword>
<gene>
    <name evidence="4" type="ORF">FB474_3165</name>
</gene>